<dbReference type="PANTHER" id="PTHR47336:SF3">
    <property type="entry name" value="SERINE-RICH PROTEIN TYE7"/>
    <property type="match status" value="1"/>
</dbReference>
<dbReference type="OrthoDB" id="2133190at2759"/>
<feature type="domain" description="BHLH" evidence="2">
    <location>
        <begin position="160"/>
        <end position="234"/>
    </location>
</feature>
<dbReference type="AlphaFoldDB" id="A0A1E4TKX0"/>
<dbReference type="SMART" id="SM00353">
    <property type="entry name" value="HLH"/>
    <property type="match status" value="1"/>
</dbReference>
<dbReference type="SUPFAM" id="SSF47459">
    <property type="entry name" value="HLH, helix-loop-helix DNA-binding domain"/>
    <property type="match status" value="1"/>
</dbReference>
<dbReference type="GO" id="GO:0045944">
    <property type="term" value="P:positive regulation of transcription by RNA polymerase II"/>
    <property type="evidence" value="ECO:0007669"/>
    <property type="project" value="InterPro"/>
</dbReference>
<dbReference type="InterPro" id="IPR019006">
    <property type="entry name" value="Sre1_C"/>
</dbReference>
<evidence type="ECO:0000313" key="3">
    <source>
        <dbReference type="EMBL" id="ODV92298.1"/>
    </source>
</evidence>
<dbReference type="GO" id="GO:0046983">
    <property type="term" value="F:protein dimerization activity"/>
    <property type="evidence" value="ECO:0007669"/>
    <property type="project" value="InterPro"/>
</dbReference>
<dbReference type="Pfam" id="PF00010">
    <property type="entry name" value="HLH"/>
    <property type="match status" value="1"/>
</dbReference>
<feature type="compositionally biased region" description="Basic residues" evidence="1">
    <location>
        <begin position="155"/>
        <end position="164"/>
    </location>
</feature>
<evidence type="ECO:0000313" key="4">
    <source>
        <dbReference type="Proteomes" id="UP000095023"/>
    </source>
</evidence>
<accession>A0A1E4TKX0</accession>
<feature type="region of interest" description="Disordered" evidence="1">
    <location>
        <begin position="686"/>
        <end position="734"/>
    </location>
</feature>
<dbReference type="PANTHER" id="PTHR47336">
    <property type="entry name" value="TRANSCRIPTION FACTOR HMS1-RELATED"/>
    <property type="match status" value="1"/>
</dbReference>
<dbReference type="InterPro" id="IPR052099">
    <property type="entry name" value="Regulatory_TF_Diverse"/>
</dbReference>
<dbReference type="Pfam" id="PF09427">
    <property type="entry name" value="DUF2014"/>
    <property type="match status" value="1"/>
</dbReference>
<dbReference type="GO" id="GO:0032933">
    <property type="term" value="P:SREBP signaling pathway"/>
    <property type="evidence" value="ECO:0007669"/>
    <property type="project" value="InterPro"/>
</dbReference>
<feature type="region of interest" description="Disordered" evidence="1">
    <location>
        <begin position="121"/>
        <end position="164"/>
    </location>
</feature>
<dbReference type="InterPro" id="IPR011598">
    <property type="entry name" value="bHLH_dom"/>
</dbReference>
<feature type="compositionally biased region" description="Acidic residues" evidence="1">
    <location>
        <begin position="690"/>
        <end position="705"/>
    </location>
</feature>
<protein>
    <recommendedName>
        <fullName evidence="2">BHLH domain-containing protein</fullName>
    </recommendedName>
</protein>
<feature type="compositionally biased region" description="Low complexity" evidence="1">
    <location>
        <begin position="707"/>
        <end position="734"/>
    </location>
</feature>
<gene>
    <name evidence="3" type="ORF">CANCADRAFT_882</name>
</gene>
<dbReference type="Proteomes" id="UP000095023">
    <property type="component" value="Unassembled WGS sequence"/>
</dbReference>
<keyword evidence="4" id="KW-1185">Reference proteome</keyword>
<dbReference type="EMBL" id="KV453841">
    <property type="protein sequence ID" value="ODV92298.1"/>
    <property type="molecule type" value="Genomic_DNA"/>
</dbReference>
<organism evidence="3 4">
    <name type="scientific">Tortispora caseinolytica NRRL Y-17796</name>
    <dbReference type="NCBI Taxonomy" id="767744"/>
    <lineage>
        <taxon>Eukaryota</taxon>
        <taxon>Fungi</taxon>
        <taxon>Dikarya</taxon>
        <taxon>Ascomycota</taxon>
        <taxon>Saccharomycotina</taxon>
        <taxon>Trigonopsidomycetes</taxon>
        <taxon>Trigonopsidales</taxon>
        <taxon>Trigonopsidaceae</taxon>
        <taxon>Tortispora</taxon>
    </lineage>
</organism>
<reference evidence="4" key="1">
    <citation type="submission" date="2016-02" db="EMBL/GenBank/DDBJ databases">
        <title>Comparative genomics of biotechnologically important yeasts.</title>
        <authorList>
            <consortium name="DOE Joint Genome Institute"/>
            <person name="Riley R."/>
            <person name="Haridas S."/>
            <person name="Wolfe K.H."/>
            <person name="Lopes M.R."/>
            <person name="Hittinger C.T."/>
            <person name="Goker M."/>
            <person name="Salamov A."/>
            <person name="Wisecaver J."/>
            <person name="Long T.M."/>
            <person name="Aerts A.L."/>
            <person name="Barry K."/>
            <person name="Choi C."/>
            <person name="Clum A."/>
            <person name="Coughlan A.Y."/>
            <person name="Deshpande S."/>
            <person name="Douglass A.P."/>
            <person name="Hanson S.J."/>
            <person name="Klenk H.-P."/>
            <person name="Labutti K."/>
            <person name="Lapidus A."/>
            <person name="Lindquist E."/>
            <person name="Lipzen A."/>
            <person name="Meier-Kolthoff J.P."/>
            <person name="Ohm R.A."/>
            <person name="Otillar R.P."/>
            <person name="Pangilinan J."/>
            <person name="Peng Y."/>
            <person name="Rokas A."/>
            <person name="Rosa C.A."/>
            <person name="Scheuner C."/>
            <person name="Sibirny A.A."/>
            <person name="Slot J.C."/>
            <person name="Stielow J.B."/>
            <person name="Sun H."/>
            <person name="Kurtzman C.P."/>
            <person name="Blackwell M."/>
            <person name="Jeffries T.W."/>
            <person name="Grigoriev I.V."/>
        </authorList>
    </citation>
    <scope>NUCLEOTIDE SEQUENCE [LARGE SCALE GENOMIC DNA]</scope>
    <source>
        <strain evidence="4">NRRL Y-17796</strain>
    </source>
</reference>
<dbReference type="InterPro" id="IPR036638">
    <property type="entry name" value="HLH_DNA-bd_sf"/>
</dbReference>
<sequence>MFNVFKEDTSGSTVFDFDECDGFLERLSTYDNDALKNLNDSCVDMPDPFDISALGSSIDSNKYSPTSFSDASGSYTTSPDSINANNYVNPGQNSFEESVLSNNQAPIAGESALDIDKEHIRIPAPQQGQQDRSTVASKSRKAVFEPSSVSSDSLKRRKVSKKSPHNMIEKKYRTNINDRIFALCQCVPSLRVTARKLSGFESTEFEEDLQGLEPARKLNKATILSKAAEYILHLENANRKLASELRVLKEGGSPLSDSAVSSGLSAGLDSSSGNELSPNGSYGSDLIHMPTEYSSRGGRIALGAMTGLMVMSVDTKPTDGESGLSALPLAHMLSSYGGLSAAKSFVLVLISLYVITQSLLLFYDISSSKPNSSQKKQTMQTAGLSPNATAAALSNSASIAQLSLPGQKLTLQGLSSVGLESLRALLCSVGLRRFSYNSTALKGAIDAQIRGEDSQCTKIRILSALLKSTSAPTDVELTILNVIQILILGRDSIFEKQASHIAYRWWAMAQKLATDDNADRVDERLKTLLKADFDDVFREEVVVRFTCWALHHKLPKGTEGLGDRGSDSVTKDYGIKTAIDALAAWYSSAILRKVLLDELSAISRADGSDVKHGSSLEVLTPKPNVLKEVNLAISLAPEGSLVEHRAILAKAVLFSGYTEGRNALKEAFEFVNSEMSSDVENIKTYHLSESDEEEDVSDDSEDDESGLALSSTSSADESGSSGGESSSGSSSGTLTAVHELPRSIPVNEAKLSWTHRNKDQTALMLRYSLAVQAAAANDLSKARELLSRVKTSDSQHFGLLEFVAVTRATHAIDLINAANGSDREEVDSYANHISPSIEKCVIRARKYIGSEDLEIVDLSLAARRRLVNHLVEIHRATSLGYRLSI</sequence>
<dbReference type="PROSITE" id="PS50888">
    <property type="entry name" value="BHLH"/>
    <property type="match status" value="1"/>
</dbReference>
<evidence type="ECO:0000259" key="2">
    <source>
        <dbReference type="PROSITE" id="PS50888"/>
    </source>
</evidence>
<feature type="compositionally biased region" description="Polar residues" evidence="1">
    <location>
        <begin position="126"/>
        <end position="137"/>
    </location>
</feature>
<proteinExistence type="predicted"/>
<name>A0A1E4TKX0_9ASCO</name>
<evidence type="ECO:0000256" key="1">
    <source>
        <dbReference type="SAM" id="MobiDB-lite"/>
    </source>
</evidence>
<dbReference type="Gene3D" id="4.10.280.10">
    <property type="entry name" value="Helix-loop-helix DNA-binding domain"/>
    <property type="match status" value="1"/>
</dbReference>